<keyword evidence="2" id="KW-1185">Reference proteome</keyword>
<reference evidence="1" key="1">
    <citation type="journal article" date="2023" name="BMC Genomics">
        <title>Chromosome-level genome assemblies of Cutaneotrichosporon spp. (Trichosporonales, Basidiomycota) reveal imbalanced evolution between nucleotide sequences and chromosome synteny.</title>
        <authorList>
            <person name="Kobayashi Y."/>
            <person name="Kayamori A."/>
            <person name="Aoki K."/>
            <person name="Shiwa Y."/>
            <person name="Matsutani M."/>
            <person name="Fujita N."/>
            <person name="Sugita T."/>
            <person name="Iwasaki W."/>
            <person name="Tanaka N."/>
            <person name="Takashima M."/>
        </authorList>
    </citation>
    <scope>NUCLEOTIDE SEQUENCE</scope>
    <source>
        <strain evidence="1">HIS019</strain>
    </source>
</reference>
<evidence type="ECO:0000313" key="2">
    <source>
        <dbReference type="Proteomes" id="UP001233271"/>
    </source>
</evidence>
<accession>A0AA48L5H8</accession>
<evidence type="ECO:0000313" key="1">
    <source>
        <dbReference type="EMBL" id="BEI92336.1"/>
    </source>
</evidence>
<dbReference type="GeneID" id="85496206"/>
<dbReference type="KEGG" id="ccac:CcaHIS019_0411560"/>
<organism evidence="1 2">
    <name type="scientific">Cutaneotrichosporon cavernicola</name>
    <dbReference type="NCBI Taxonomy" id="279322"/>
    <lineage>
        <taxon>Eukaryota</taxon>
        <taxon>Fungi</taxon>
        <taxon>Dikarya</taxon>
        <taxon>Basidiomycota</taxon>
        <taxon>Agaricomycotina</taxon>
        <taxon>Tremellomycetes</taxon>
        <taxon>Trichosporonales</taxon>
        <taxon>Trichosporonaceae</taxon>
        <taxon>Cutaneotrichosporon</taxon>
    </lineage>
</organism>
<dbReference type="AlphaFoldDB" id="A0AA48L5H8"/>
<proteinExistence type="predicted"/>
<dbReference type="RefSeq" id="XP_060457601.1">
    <property type="nucleotide sequence ID" value="XM_060601071.1"/>
</dbReference>
<name>A0AA48L5H8_9TREE</name>
<gene>
    <name evidence="1" type="ORF">CcaverHIS019_0411560</name>
</gene>
<dbReference type="EMBL" id="AP028215">
    <property type="protein sequence ID" value="BEI92336.1"/>
    <property type="molecule type" value="Genomic_DNA"/>
</dbReference>
<sequence length="309" mass="35435">MVDSHTTPKDHVLIDSQVYPHIIERVIRHADAGVLLAFSLSAKAYRNVYSKNVARHLVMLSGKTPCIVITSHRGPVSIPTLPMLKIKALMKRKAEFFKHCTTLDVKDDLASYLQFTLVLPQLKTLRLFLNPSGFRKALPHLANTSIVLFGVYPFHDTVWSDNVVWYGPTIYLKDKVVWNVTDFYCPELRTSRLVDLWRVKEFVIYFNISPNARVKNCLLMSITETLIPVLQRSVSHPNPLQFKLVGFETLSLENVSFVNSYAESTEERTQLAHSQLDNVANRILFMTAEEYCAEVGRETFEIETCEELW</sequence>
<protein>
    <submittedName>
        <fullName evidence="1">Uncharacterized protein</fullName>
    </submittedName>
</protein>
<dbReference type="Proteomes" id="UP001233271">
    <property type="component" value="Chromosome 4"/>
</dbReference>